<protein>
    <recommendedName>
        <fullName evidence="1">N-acetyltransferase domain-containing protein</fullName>
    </recommendedName>
</protein>
<dbReference type="Proteomes" id="UP001556367">
    <property type="component" value="Unassembled WGS sequence"/>
</dbReference>
<dbReference type="Pfam" id="PF13673">
    <property type="entry name" value="Acetyltransf_10"/>
    <property type="match status" value="1"/>
</dbReference>
<sequence>MKFTIRQVTKPTETELVKMSKMAATAFEGDGFLMAVIGANPMLNIPYHRAQLIAASIDGKIFVAEDASSNILGVALWFPPGTTMFSGEQQHRAAFLPFIQKCSPEIQQWWNDMFLVDHPKSSQQLIGKNLLKQAWQLELLAIDPQYQGKGIGSALVRDGQRRIFAEKKLIYLDTQKKEHVPFYQRLGFVLHGHQEFRSIDGGFSLFCMMSYWSKPAVGITVV</sequence>
<name>A0ABR3ISU5_9AGAR</name>
<dbReference type="Gene3D" id="3.40.630.30">
    <property type="match status" value="1"/>
</dbReference>
<feature type="domain" description="N-acetyltransferase" evidence="1">
    <location>
        <begin position="82"/>
        <end position="217"/>
    </location>
</feature>
<dbReference type="InterPro" id="IPR000182">
    <property type="entry name" value="GNAT_dom"/>
</dbReference>
<accession>A0ABR3ISU5</accession>
<evidence type="ECO:0000313" key="2">
    <source>
        <dbReference type="EMBL" id="KAL0946372.1"/>
    </source>
</evidence>
<dbReference type="InterPro" id="IPR052523">
    <property type="entry name" value="Trichothecene_AcTrans"/>
</dbReference>
<dbReference type="EMBL" id="JASNQZ010000015">
    <property type="protein sequence ID" value="KAL0946372.1"/>
    <property type="molecule type" value="Genomic_DNA"/>
</dbReference>
<dbReference type="PROSITE" id="PS51186">
    <property type="entry name" value="GNAT"/>
    <property type="match status" value="1"/>
</dbReference>
<evidence type="ECO:0000313" key="3">
    <source>
        <dbReference type="Proteomes" id="UP001556367"/>
    </source>
</evidence>
<dbReference type="PANTHER" id="PTHR42791">
    <property type="entry name" value="GNAT FAMILY ACETYLTRANSFERASE"/>
    <property type="match status" value="1"/>
</dbReference>
<proteinExistence type="predicted"/>
<dbReference type="PANTHER" id="PTHR42791:SF1">
    <property type="entry name" value="N-ACETYLTRANSFERASE DOMAIN-CONTAINING PROTEIN"/>
    <property type="match status" value="1"/>
</dbReference>
<dbReference type="InterPro" id="IPR016181">
    <property type="entry name" value="Acyl_CoA_acyltransferase"/>
</dbReference>
<gene>
    <name evidence="2" type="ORF">HGRIS_012603</name>
</gene>
<dbReference type="SUPFAM" id="SSF55729">
    <property type="entry name" value="Acyl-CoA N-acyltransferases (Nat)"/>
    <property type="match status" value="1"/>
</dbReference>
<dbReference type="CDD" id="cd04301">
    <property type="entry name" value="NAT_SF"/>
    <property type="match status" value="1"/>
</dbReference>
<organism evidence="2 3">
    <name type="scientific">Hohenbuehelia grisea</name>
    <dbReference type="NCBI Taxonomy" id="104357"/>
    <lineage>
        <taxon>Eukaryota</taxon>
        <taxon>Fungi</taxon>
        <taxon>Dikarya</taxon>
        <taxon>Basidiomycota</taxon>
        <taxon>Agaricomycotina</taxon>
        <taxon>Agaricomycetes</taxon>
        <taxon>Agaricomycetidae</taxon>
        <taxon>Agaricales</taxon>
        <taxon>Pleurotineae</taxon>
        <taxon>Pleurotaceae</taxon>
        <taxon>Hohenbuehelia</taxon>
    </lineage>
</organism>
<comment type="caution">
    <text evidence="2">The sequence shown here is derived from an EMBL/GenBank/DDBJ whole genome shotgun (WGS) entry which is preliminary data.</text>
</comment>
<evidence type="ECO:0000259" key="1">
    <source>
        <dbReference type="PROSITE" id="PS51186"/>
    </source>
</evidence>
<keyword evidence="3" id="KW-1185">Reference proteome</keyword>
<reference evidence="3" key="1">
    <citation type="submission" date="2024-06" db="EMBL/GenBank/DDBJ databases">
        <title>Multi-omics analyses provide insights into the biosynthesis of the anticancer antibiotic pleurotin in Hohenbuehelia grisea.</title>
        <authorList>
            <person name="Weaver J.A."/>
            <person name="Alberti F."/>
        </authorList>
    </citation>
    <scope>NUCLEOTIDE SEQUENCE [LARGE SCALE GENOMIC DNA]</scope>
    <source>
        <strain evidence="3">T-177</strain>
    </source>
</reference>